<dbReference type="InterPro" id="IPR052017">
    <property type="entry name" value="TSUP"/>
</dbReference>
<comment type="similarity">
    <text evidence="2 8">Belongs to the 4-toluene sulfonate uptake permease (TSUP) (TC 2.A.102) family.</text>
</comment>
<evidence type="ECO:0000256" key="3">
    <source>
        <dbReference type="ARBA" id="ARBA00022448"/>
    </source>
</evidence>
<feature type="transmembrane region" description="Helical" evidence="8">
    <location>
        <begin position="20"/>
        <end position="39"/>
    </location>
</feature>
<reference evidence="9 10" key="1">
    <citation type="journal article" date="2004" name="Nat. Biotechnol.">
        <title>Complete genome sequence of the metabolically versatile photosynthetic bacterium Rhodopseudomonas palustris.</title>
        <authorList>
            <person name="Larimer F.W."/>
            <person name="Chain P."/>
            <person name="Hauser L."/>
            <person name="Lamerdin J."/>
            <person name="Malfatti S."/>
            <person name="Do L."/>
            <person name="Land M.L."/>
            <person name="Pelletier D.A."/>
            <person name="Beatty J.T."/>
            <person name="Lang A.S."/>
            <person name="Tabita F.R."/>
            <person name="Gibson J.L."/>
            <person name="Hanson T.E."/>
            <person name="Bobst C."/>
            <person name="Torres J.L."/>
            <person name="Peres C."/>
            <person name="Harrison F.H."/>
            <person name="Gibson J."/>
            <person name="Harwood C.S."/>
        </authorList>
    </citation>
    <scope>NUCLEOTIDE SEQUENCE [LARGE SCALE GENOMIC DNA]</scope>
    <source>
        <strain evidence="10">ATCC BAA-98 / CGA009</strain>
    </source>
</reference>
<feature type="transmembrane region" description="Helical" evidence="8">
    <location>
        <begin position="120"/>
        <end position="138"/>
    </location>
</feature>
<name>A0AAF0BLX8_RHOPA</name>
<dbReference type="AlphaFoldDB" id="A0AAF0BLX8"/>
<feature type="transmembrane region" description="Helical" evidence="8">
    <location>
        <begin position="185"/>
        <end position="206"/>
    </location>
</feature>
<dbReference type="Proteomes" id="UP000001426">
    <property type="component" value="Chromosome"/>
</dbReference>
<gene>
    <name evidence="9" type="ORF">TX73_000570</name>
</gene>
<comment type="subcellular location">
    <subcellularLocation>
        <location evidence="1 8">Cell membrane</location>
        <topology evidence="1 8">Multi-pass membrane protein</topology>
    </subcellularLocation>
</comment>
<keyword evidence="5 8" id="KW-0812">Transmembrane</keyword>
<feature type="transmembrane region" description="Helical" evidence="8">
    <location>
        <begin position="94"/>
        <end position="113"/>
    </location>
</feature>
<feature type="transmembrane region" description="Helical" evidence="8">
    <location>
        <begin position="212"/>
        <end position="229"/>
    </location>
</feature>
<feature type="transmembrane region" description="Helical" evidence="8">
    <location>
        <begin position="46"/>
        <end position="74"/>
    </location>
</feature>
<evidence type="ECO:0000313" key="9">
    <source>
        <dbReference type="EMBL" id="WCL90236.1"/>
    </source>
</evidence>
<keyword evidence="10" id="KW-1185">Reference proteome</keyword>
<evidence type="ECO:0000256" key="8">
    <source>
        <dbReference type="RuleBase" id="RU363041"/>
    </source>
</evidence>
<keyword evidence="6 8" id="KW-1133">Transmembrane helix</keyword>
<organism evidence="9 10">
    <name type="scientific">Rhodopseudomonas palustris (strain ATCC BAA-98 / CGA009)</name>
    <dbReference type="NCBI Taxonomy" id="258594"/>
    <lineage>
        <taxon>Bacteria</taxon>
        <taxon>Pseudomonadati</taxon>
        <taxon>Pseudomonadota</taxon>
        <taxon>Alphaproteobacteria</taxon>
        <taxon>Hyphomicrobiales</taxon>
        <taxon>Nitrobacteraceae</taxon>
        <taxon>Rhodopseudomonas</taxon>
    </lineage>
</organism>
<evidence type="ECO:0000256" key="2">
    <source>
        <dbReference type="ARBA" id="ARBA00009142"/>
    </source>
</evidence>
<dbReference type="PANTHER" id="PTHR30269">
    <property type="entry name" value="TRANSMEMBRANE PROTEIN YFCA"/>
    <property type="match status" value="1"/>
</dbReference>
<sequence>MTTAMHELIAEASASFLSTLPSPMAIVGVLSAVLAAALLRGFTGFGFALAAVPLMGMFMPPAKAVPVAVLLQLLGGLNDLRRNHRDAHWASLRWLIVGAVIGSPIGALALSVAPAPVARIVIATITAAAVVVLGRGFAIEKIPSRPVTTAVGMLCGLFNGLAAMPSPPAIVYYMSGPFRAVAVRASLLVFFLATSIAGFTSIALVGLATVNVLWLAAMALPVMMLGTWIGEQGFRRGTERLHRRVSIASLGGVALLSAAKGLSELM</sequence>
<feature type="transmembrane region" description="Helical" evidence="8">
    <location>
        <begin position="150"/>
        <end position="173"/>
    </location>
</feature>
<keyword evidence="3" id="KW-0813">Transport</keyword>
<keyword evidence="7 8" id="KW-0472">Membrane</keyword>
<evidence type="ECO:0000256" key="1">
    <source>
        <dbReference type="ARBA" id="ARBA00004651"/>
    </source>
</evidence>
<evidence type="ECO:0000256" key="5">
    <source>
        <dbReference type="ARBA" id="ARBA00022692"/>
    </source>
</evidence>
<proteinExistence type="inferred from homology"/>
<evidence type="ECO:0000313" key="10">
    <source>
        <dbReference type="Proteomes" id="UP000001426"/>
    </source>
</evidence>
<dbReference type="GeneID" id="66891112"/>
<dbReference type="GO" id="GO:0005886">
    <property type="term" value="C:plasma membrane"/>
    <property type="evidence" value="ECO:0007669"/>
    <property type="project" value="UniProtKB-SubCell"/>
</dbReference>
<dbReference type="KEGG" id="rpa:TX73_000570"/>
<protein>
    <recommendedName>
        <fullName evidence="8">Probable membrane transporter protein</fullName>
    </recommendedName>
</protein>
<dbReference type="RefSeq" id="WP_234803244.1">
    <property type="nucleotide sequence ID" value="NZ_CP116810.1"/>
</dbReference>
<evidence type="ECO:0000256" key="4">
    <source>
        <dbReference type="ARBA" id="ARBA00022475"/>
    </source>
</evidence>
<dbReference type="PANTHER" id="PTHR30269:SF37">
    <property type="entry name" value="MEMBRANE TRANSPORTER PROTEIN"/>
    <property type="match status" value="1"/>
</dbReference>
<keyword evidence="4 8" id="KW-1003">Cell membrane</keyword>
<evidence type="ECO:0000256" key="7">
    <source>
        <dbReference type="ARBA" id="ARBA00023136"/>
    </source>
</evidence>
<accession>A0AAF0BLX8</accession>
<dbReference type="EMBL" id="CP116810">
    <property type="protein sequence ID" value="WCL90236.1"/>
    <property type="molecule type" value="Genomic_DNA"/>
</dbReference>
<dbReference type="Pfam" id="PF01925">
    <property type="entry name" value="TauE"/>
    <property type="match status" value="1"/>
</dbReference>
<dbReference type="InterPro" id="IPR002781">
    <property type="entry name" value="TM_pro_TauE-like"/>
</dbReference>
<evidence type="ECO:0000256" key="6">
    <source>
        <dbReference type="ARBA" id="ARBA00022989"/>
    </source>
</evidence>